<dbReference type="RefSeq" id="WP_047007457.1">
    <property type="nucleotide sequence ID" value="NZ_CP018097.1"/>
</dbReference>
<gene>
    <name evidence="2" type="ORF">AAW01_11925</name>
</gene>
<feature type="domain" description="Short chain dehydrogenase-like proteobacteria" evidence="1">
    <location>
        <begin position="8"/>
        <end position="99"/>
    </location>
</feature>
<dbReference type="Pfam" id="PF21777">
    <property type="entry name" value="SDR-like"/>
    <property type="match status" value="1"/>
</dbReference>
<name>A0A0G9MN74_9SPHN</name>
<evidence type="ECO:0000313" key="2">
    <source>
        <dbReference type="EMBL" id="KLE32109.1"/>
    </source>
</evidence>
<dbReference type="InterPro" id="IPR048623">
    <property type="entry name" value="SDR-like_proteobact"/>
</dbReference>
<dbReference type="AlphaFoldDB" id="A0A0G9MN74"/>
<evidence type="ECO:0000313" key="3">
    <source>
        <dbReference type="Proteomes" id="UP000053070"/>
    </source>
</evidence>
<organism evidence="2 3">
    <name type="scientific">Aurantiacibacter gangjinensis</name>
    <dbReference type="NCBI Taxonomy" id="502682"/>
    <lineage>
        <taxon>Bacteria</taxon>
        <taxon>Pseudomonadati</taxon>
        <taxon>Pseudomonadota</taxon>
        <taxon>Alphaproteobacteria</taxon>
        <taxon>Sphingomonadales</taxon>
        <taxon>Erythrobacteraceae</taxon>
        <taxon>Aurantiacibacter</taxon>
    </lineage>
</organism>
<keyword evidence="3" id="KW-1185">Reference proteome</keyword>
<accession>A0A0G9MN74</accession>
<dbReference type="EMBL" id="LBHC01000002">
    <property type="protein sequence ID" value="KLE32109.1"/>
    <property type="molecule type" value="Genomic_DNA"/>
</dbReference>
<evidence type="ECO:0000259" key="1">
    <source>
        <dbReference type="Pfam" id="PF21777"/>
    </source>
</evidence>
<protein>
    <recommendedName>
        <fullName evidence="1">Short chain dehydrogenase-like proteobacteria domain-containing protein</fullName>
    </recommendedName>
</protein>
<dbReference type="Proteomes" id="UP000053070">
    <property type="component" value="Unassembled WGS sequence"/>
</dbReference>
<reference evidence="2 3" key="1">
    <citation type="submission" date="2015-04" db="EMBL/GenBank/DDBJ databases">
        <title>The draft genome sequence of Erythrobacr gangjinensis K7-2.</title>
        <authorList>
            <person name="Zhuang L."/>
            <person name="Liu Y."/>
            <person name="Shao Z."/>
        </authorList>
    </citation>
    <scope>NUCLEOTIDE SEQUENCE [LARGE SCALE GENOMIC DNA]</scope>
    <source>
        <strain evidence="2 3">K7-2</strain>
    </source>
</reference>
<comment type="caution">
    <text evidence="2">The sequence shown here is derived from an EMBL/GenBank/DDBJ whole genome shotgun (WGS) entry which is preliminary data.</text>
</comment>
<dbReference type="OrthoDB" id="7409402at2"/>
<dbReference type="PATRIC" id="fig|502682.8.peg.2432"/>
<sequence length="104" mass="10984">MALVRIVARDLPDTPLDAAAAFHSRIVPQVRRQSGADIAVLLDHADHAHDSWRKAAIEELAREAAPCRLNAVIGPDGEACDAVCAFLDSAPGVTAQLFTTDDAA</sequence>
<dbReference type="KEGG" id="egn:BMF35_a1380"/>
<proteinExistence type="predicted"/>
<dbReference type="STRING" id="502682.BMF35_a1380"/>